<reference evidence="2" key="1">
    <citation type="submission" date="2022-03" db="EMBL/GenBank/DDBJ databases">
        <authorList>
            <person name="Sayadi A."/>
        </authorList>
    </citation>
    <scope>NUCLEOTIDE SEQUENCE</scope>
</reference>
<feature type="region of interest" description="Disordered" evidence="1">
    <location>
        <begin position="191"/>
        <end position="254"/>
    </location>
</feature>
<feature type="region of interest" description="Disordered" evidence="1">
    <location>
        <begin position="106"/>
        <end position="158"/>
    </location>
</feature>
<proteinExistence type="predicted"/>
<feature type="region of interest" description="Disordered" evidence="1">
    <location>
        <begin position="286"/>
        <end position="334"/>
    </location>
</feature>
<dbReference type="Proteomes" id="UP001152888">
    <property type="component" value="Unassembled WGS sequence"/>
</dbReference>
<organism evidence="2 3">
    <name type="scientific">Acanthoscelides obtectus</name>
    <name type="common">Bean weevil</name>
    <name type="synonym">Bruchus obtectus</name>
    <dbReference type="NCBI Taxonomy" id="200917"/>
    <lineage>
        <taxon>Eukaryota</taxon>
        <taxon>Metazoa</taxon>
        <taxon>Ecdysozoa</taxon>
        <taxon>Arthropoda</taxon>
        <taxon>Hexapoda</taxon>
        <taxon>Insecta</taxon>
        <taxon>Pterygota</taxon>
        <taxon>Neoptera</taxon>
        <taxon>Endopterygota</taxon>
        <taxon>Coleoptera</taxon>
        <taxon>Polyphaga</taxon>
        <taxon>Cucujiformia</taxon>
        <taxon>Chrysomeloidea</taxon>
        <taxon>Chrysomelidae</taxon>
        <taxon>Bruchinae</taxon>
        <taxon>Bruchini</taxon>
        <taxon>Acanthoscelides</taxon>
    </lineage>
</organism>
<feature type="compositionally biased region" description="Polar residues" evidence="1">
    <location>
        <begin position="106"/>
        <end position="126"/>
    </location>
</feature>
<dbReference type="AlphaFoldDB" id="A0A9P0PMT6"/>
<dbReference type="EMBL" id="CAKOFQ010007126">
    <property type="protein sequence ID" value="CAH1991854.1"/>
    <property type="molecule type" value="Genomic_DNA"/>
</dbReference>
<keyword evidence="3" id="KW-1185">Reference proteome</keyword>
<protein>
    <submittedName>
        <fullName evidence="2">Uncharacterized protein</fullName>
    </submittedName>
</protein>
<feature type="compositionally biased region" description="Polar residues" evidence="1">
    <location>
        <begin position="293"/>
        <end position="311"/>
    </location>
</feature>
<feature type="compositionally biased region" description="Basic and acidic residues" evidence="1">
    <location>
        <begin position="323"/>
        <end position="332"/>
    </location>
</feature>
<dbReference type="OrthoDB" id="546632at2759"/>
<accession>A0A9P0PMT6</accession>
<gene>
    <name evidence="2" type="ORF">ACAOBT_LOCUS20516</name>
</gene>
<feature type="compositionally biased region" description="Polar residues" evidence="1">
    <location>
        <begin position="136"/>
        <end position="158"/>
    </location>
</feature>
<feature type="compositionally biased region" description="Polar residues" evidence="1">
    <location>
        <begin position="194"/>
        <end position="210"/>
    </location>
</feature>
<evidence type="ECO:0000313" key="3">
    <source>
        <dbReference type="Proteomes" id="UP001152888"/>
    </source>
</evidence>
<name>A0A9P0PMT6_ACAOB</name>
<sequence>MVQKGKLRCGALSFDQHCMVGNKKLSFDPPEFLDEYALTLKKKFEEGLAAADQSDSEEEYCLRKDGECVLSKETLNLNKRNSEHSVKTHLDLEKKSILKVDRKINNNRSDYTSRQGSPQKTQQQDLLSKEERLVCPNNTRQNSVKNNCESPQEPISEQQVAEVKTTRSFLSRLRQLTDRWGLSAAERQHCKATSAASARNNNCSKSSTPHKASKSKHRKIDTSSAGCCKGSDLHEGSKASTLPKTKRTGGAGKKSWKFLSMGKGGKGWASDAAVDEMEPVAVAMAEGEGDDQSVPSTSIVQSNCPSPNFSNVKGGGTPQTSPHKKDCQERHQPQLLNSVSNNVVDKCIAKLQEMKAEELSVAVVKEREPPPMI</sequence>
<evidence type="ECO:0000256" key="1">
    <source>
        <dbReference type="SAM" id="MobiDB-lite"/>
    </source>
</evidence>
<comment type="caution">
    <text evidence="2">The sequence shown here is derived from an EMBL/GenBank/DDBJ whole genome shotgun (WGS) entry which is preliminary data.</text>
</comment>
<evidence type="ECO:0000313" key="2">
    <source>
        <dbReference type="EMBL" id="CAH1991854.1"/>
    </source>
</evidence>